<sequence length="349" mass="37572">MQAALLYGKEDLRVHEMPIPEIQENEVLLQVKTAFVCGTDVRMFRNGHKGVSEESPLILGHELSGVIHKVGRRVKGYHEGQRVSVAPNMGCGMCELCISGNTQLCTQDFKALGINIHGGFAEYVRVPEAAVRQGNMMVIPEQMSFDEAAIVEPLSCAYHGFTKCPTVPGDTVLIIGAGPIGLMHARLAKMVGAAKIFMHDVSENRLALCRQLEVSCITLDASLPLPAQITDVTHGRGVNLVITACAVPQVQTVALEVAALNGKILFFGGLPAGKSVVGLDTNLIHYKQLLITGMTRSSLAQYQKTINLIADGLITVTDLITSRAKLEDIHQTIQDVSHGIGLKSAISFD</sequence>
<dbReference type="PROSITE" id="PS00059">
    <property type="entry name" value="ADH_ZINC"/>
    <property type="match status" value="1"/>
</dbReference>
<dbReference type="Pfam" id="PF08240">
    <property type="entry name" value="ADH_N"/>
    <property type="match status" value="1"/>
</dbReference>
<proteinExistence type="inferred from homology"/>
<protein>
    <submittedName>
        <fullName evidence="6">Alcohol dehydrogenase GroES domain protein</fullName>
    </submittedName>
</protein>
<dbReference type="InterPro" id="IPR036291">
    <property type="entry name" value="NAD(P)-bd_dom_sf"/>
</dbReference>
<evidence type="ECO:0000259" key="5">
    <source>
        <dbReference type="SMART" id="SM00829"/>
    </source>
</evidence>
<dbReference type="GO" id="GO:0008270">
    <property type="term" value="F:zinc ion binding"/>
    <property type="evidence" value="ECO:0007669"/>
    <property type="project" value="InterPro"/>
</dbReference>
<keyword evidence="1 4" id="KW-0479">Metal-binding</keyword>
<dbReference type="Proteomes" id="UP000030661">
    <property type="component" value="Unassembled WGS sequence"/>
</dbReference>
<organism evidence="6">
    <name type="scientific">Vecturithrix granuli</name>
    <dbReference type="NCBI Taxonomy" id="1499967"/>
    <lineage>
        <taxon>Bacteria</taxon>
        <taxon>Candidatus Moduliflexota</taxon>
        <taxon>Candidatus Vecturitrichia</taxon>
        <taxon>Candidatus Vecturitrichales</taxon>
        <taxon>Candidatus Vecturitrichaceae</taxon>
        <taxon>Candidatus Vecturithrix</taxon>
    </lineage>
</organism>
<dbReference type="InterPro" id="IPR050129">
    <property type="entry name" value="Zn_alcohol_dh"/>
</dbReference>
<evidence type="ECO:0000313" key="7">
    <source>
        <dbReference type="Proteomes" id="UP000030661"/>
    </source>
</evidence>
<reference evidence="6" key="1">
    <citation type="journal article" date="2015" name="PeerJ">
        <title>First genomic representation of candidate bacterial phylum KSB3 points to enhanced environmental sensing as a trigger of wastewater bulking.</title>
        <authorList>
            <person name="Sekiguchi Y."/>
            <person name="Ohashi A."/>
            <person name="Parks D.H."/>
            <person name="Yamauchi T."/>
            <person name="Tyson G.W."/>
            <person name="Hugenholtz P."/>
        </authorList>
    </citation>
    <scope>NUCLEOTIDE SEQUENCE [LARGE SCALE GENOMIC DNA]</scope>
</reference>
<accession>A0A081C3L5</accession>
<dbReference type="SUPFAM" id="SSF51735">
    <property type="entry name" value="NAD(P)-binding Rossmann-fold domains"/>
    <property type="match status" value="1"/>
</dbReference>
<evidence type="ECO:0000256" key="2">
    <source>
        <dbReference type="ARBA" id="ARBA00022833"/>
    </source>
</evidence>
<dbReference type="SMART" id="SM00829">
    <property type="entry name" value="PKS_ER"/>
    <property type="match status" value="1"/>
</dbReference>
<comment type="similarity">
    <text evidence="4">Belongs to the zinc-containing alcohol dehydrogenase family.</text>
</comment>
<dbReference type="STRING" id="1499967.U27_06146"/>
<dbReference type="SUPFAM" id="SSF50129">
    <property type="entry name" value="GroES-like"/>
    <property type="match status" value="1"/>
</dbReference>
<dbReference type="Pfam" id="PF00107">
    <property type="entry name" value="ADH_zinc_N"/>
    <property type="match status" value="1"/>
</dbReference>
<evidence type="ECO:0000313" key="6">
    <source>
        <dbReference type="EMBL" id="GAK59170.1"/>
    </source>
</evidence>
<evidence type="ECO:0000256" key="3">
    <source>
        <dbReference type="ARBA" id="ARBA00023002"/>
    </source>
</evidence>
<dbReference type="InterPro" id="IPR013149">
    <property type="entry name" value="ADH-like_C"/>
</dbReference>
<dbReference type="Gene3D" id="3.40.50.720">
    <property type="entry name" value="NAD(P)-binding Rossmann-like Domain"/>
    <property type="match status" value="1"/>
</dbReference>
<dbReference type="AlphaFoldDB" id="A0A081C3L5"/>
<dbReference type="InterPro" id="IPR011032">
    <property type="entry name" value="GroES-like_sf"/>
</dbReference>
<dbReference type="HOGENOM" id="CLU_026673_11_0_0"/>
<gene>
    <name evidence="6" type="ORF">U27_06146</name>
</gene>
<evidence type="ECO:0000256" key="4">
    <source>
        <dbReference type="RuleBase" id="RU361277"/>
    </source>
</evidence>
<keyword evidence="7" id="KW-1185">Reference proteome</keyword>
<dbReference type="InterPro" id="IPR013154">
    <property type="entry name" value="ADH-like_N"/>
</dbReference>
<name>A0A081C3L5_VECG1</name>
<feature type="domain" description="Enoyl reductase (ER)" evidence="5">
    <location>
        <begin position="8"/>
        <end position="342"/>
    </location>
</feature>
<dbReference type="InterPro" id="IPR002328">
    <property type="entry name" value="ADH_Zn_CS"/>
</dbReference>
<dbReference type="Gene3D" id="3.90.180.10">
    <property type="entry name" value="Medium-chain alcohol dehydrogenases, catalytic domain"/>
    <property type="match status" value="1"/>
</dbReference>
<dbReference type="EMBL" id="DF820469">
    <property type="protein sequence ID" value="GAK59170.1"/>
    <property type="molecule type" value="Genomic_DNA"/>
</dbReference>
<keyword evidence="2 4" id="KW-0862">Zinc</keyword>
<dbReference type="InterPro" id="IPR020843">
    <property type="entry name" value="ER"/>
</dbReference>
<dbReference type="eggNOG" id="COG1063">
    <property type="taxonomic scope" value="Bacteria"/>
</dbReference>
<dbReference type="GO" id="GO:0016491">
    <property type="term" value="F:oxidoreductase activity"/>
    <property type="evidence" value="ECO:0007669"/>
    <property type="project" value="UniProtKB-KW"/>
</dbReference>
<dbReference type="PANTHER" id="PTHR43401">
    <property type="entry name" value="L-THREONINE 3-DEHYDROGENASE"/>
    <property type="match status" value="1"/>
</dbReference>
<keyword evidence="3" id="KW-0560">Oxidoreductase</keyword>
<dbReference type="PANTHER" id="PTHR43401:SF2">
    <property type="entry name" value="L-THREONINE 3-DEHYDROGENASE"/>
    <property type="match status" value="1"/>
</dbReference>
<evidence type="ECO:0000256" key="1">
    <source>
        <dbReference type="ARBA" id="ARBA00022723"/>
    </source>
</evidence>
<comment type="cofactor">
    <cofactor evidence="4">
        <name>Zn(2+)</name>
        <dbReference type="ChEBI" id="CHEBI:29105"/>
    </cofactor>
</comment>